<evidence type="ECO:0000313" key="1">
    <source>
        <dbReference type="EMBL" id="QNP29368.1"/>
    </source>
</evidence>
<dbReference type="Proteomes" id="UP000516013">
    <property type="component" value="Chromosome"/>
</dbReference>
<reference evidence="1 2" key="1">
    <citation type="submission" date="2020-08" db="EMBL/GenBank/DDBJ databases">
        <title>Complete genome sequence of Raphidiopsis curvispora isolated from drinking water reservoir in South Korea.</title>
        <authorList>
            <person name="Jeong J."/>
        </authorList>
    </citation>
    <scope>NUCLEOTIDE SEQUENCE [LARGE SCALE GENOMIC DNA]</scope>
    <source>
        <strain evidence="1 2">GIHE-G1</strain>
    </source>
</reference>
<proteinExistence type="predicted"/>
<protein>
    <submittedName>
        <fullName evidence="1">Uncharacterized protein</fullName>
    </submittedName>
</protein>
<organism evidence="1 2">
    <name type="scientific">Cylindrospermopsis curvispora GIHE-G1</name>
    <dbReference type="NCBI Taxonomy" id="2666332"/>
    <lineage>
        <taxon>Bacteria</taxon>
        <taxon>Bacillati</taxon>
        <taxon>Cyanobacteriota</taxon>
        <taxon>Cyanophyceae</taxon>
        <taxon>Nostocales</taxon>
        <taxon>Aphanizomenonaceae</taxon>
        <taxon>Cylindrospermopsis</taxon>
    </lineage>
</organism>
<keyword evidence="2" id="KW-1185">Reference proteome</keyword>
<name>A0A7H0F002_9CYAN</name>
<dbReference type="EMBL" id="CP060822">
    <property type="protein sequence ID" value="QNP29368.1"/>
    <property type="molecule type" value="Genomic_DNA"/>
</dbReference>
<dbReference type="AlphaFoldDB" id="A0A7H0F002"/>
<gene>
    <name evidence="1" type="ORF">IAR63_16350</name>
</gene>
<accession>A0A7H0F002</accession>
<dbReference type="RefSeq" id="WP_187706002.1">
    <property type="nucleotide sequence ID" value="NZ_CP060822.1"/>
</dbReference>
<evidence type="ECO:0000313" key="2">
    <source>
        <dbReference type="Proteomes" id="UP000516013"/>
    </source>
</evidence>
<dbReference type="KEGG" id="ccur:IAR63_16350"/>
<sequence length="155" mass="17907">MTILHNFSYSCQPSSQNFSQPKDKINNRCETTDNLDKSELKEQTFSFLTRLGFTLGRELWIKTSKRQVFRAVVGKGELEVFPQRKVSKVEDPKGGSVWRDVGRSYGWEFLYQLSQETSLFFLPNHPQGGIGKGHCTNFSNLFFEVDDLPLDQQFQ</sequence>